<dbReference type="AlphaFoldDB" id="A0A4R6WZH0"/>
<dbReference type="InterPro" id="IPR016162">
    <property type="entry name" value="Ald_DH_N"/>
</dbReference>
<dbReference type="RefSeq" id="WP_208109685.1">
    <property type="nucleotide sequence ID" value="NZ_SNYW01000001.1"/>
</dbReference>
<comment type="caution">
    <text evidence="4">The sequence shown here is derived from an EMBL/GenBank/DDBJ whole genome shotgun (WGS) entry which is preliminary data.</text>
</comment>
<dbReference type="Gene3D" id="3.40.309.10">
    <property type="entry name" value="Aldehyde Dehydrogenase, Chain A, domain 2"/>
    <property type="match status" value="1"/>
</dbReference>
<keyword evidence="2" id="KW-0560">Oxidoreductase</keyword>
<keyword evidence="5" id="KW-1185">Reference proteome</keyword>
<gene>
    <name evidence="4" type="ORF">A8950_0149</name>
</gene>
<dbReference type="FunFam" id="3.40.309.10:FF:000009">
    <property type="entry name" value="Aldehyde dehydrogenase A"/>
    <property type="match status" value="1"/>
</dbReference>
<evidence type="ECO:0000313" key="4">
    <source>
        <dbReference type="EMBL" id="TDQ86457.1"/>
    </source>
</evidence>
<dbReference type="PANTHER" id="PTHR11699">
    <property type="entry name" value="ALDEHYDE DEHYDROGENASE-RELATED"/>
    <property type="match status" value="1"/>
</dbReference>
<feature type="domain" description="Aldehyde dehydrogenase" evidence="3">
    <location>
        <begin position="23"/>
        <end position="475"/>
    </location>
</feature>
<dbReference type="EMBL" id="SNYW01000001">
    <property type="protein sequence ID" value="TDQ86457.1"/>
    <property type="molecule type" value="Genomic_DNA"/>
</dbReference>
<dbReference type="SUPFAM" id="SSF53720">
    <property type="entry name" value="ALDH-like"/>
    <property type="match status" value="1"/>
</dbReference>
<evidence type="ECO:0000313" key="5">
    <source>
        <dbReference type="Proteomes" id="UP000295783"/>
    </source>
</evidence>
<protein>
    <submittedName>
        <fullName evidence="4">Acyl-CoA reductase-like NAD-dependent aldehyde dehydrogenase</fullName>
    </submittedName>
</protein>
<evidence type="ECO:0000259" key="3">
    <source>
        <dbReference type="Pfam" id="PF00171"/>
    </source>
</evidence>
<name>A0A4R6WZH0_9PROT</name>
<dbReference type="InterPro" id="IPR015590">
    <property type="entry name" value="Aldehyde_DH_dom"/>
</dbReference>
<comment type="similarity">
    <text evidence="1">Belongs to the aldehyde dehydrogenase family.</text>
</comment>
<sequence>MPAFDPNLGQIFVGNDYIMPAGATLAEVKNPADLSVVGRVAQCAPSVLDGVLEKALLAQKDWAALDGKSRATALHRLADAMERAVTGAAAELMTREMGKPFTESTGELMNVAPIFRYFAELAREDGGFVAAPTSPGSLQYARWYPYGVTGHIVPYNFPIILMAFTVAASLAAGNAVVIKPAPATSLSTLAFMEHFKALPAGLVACVTGGIDTAQALINDGRIGAIAFTGSVEAGRDVAAACARHLKPCVIEAGGSDPMIVMDSADPEVAAAAAVTGAFHLSGQICTSTERIFVHEKVHDAFVDSMVARTRRLRIGNGLKNVEIGPLVSEAARAKVMRLVDAAVAQGARIACGGRVPPDHNTGWFYEPTILTGVTPEMDLMRAEMFGPVAPIIRIRNFEEAVTLANSSKFGLGAAIFTSKLDEAMAAVDRLEAGMVWVNNVLGDNDALPFGGWKLSGLGRALSRLGLNAFRQSKMVMLDPKAELQSWWYPYSDSFYRERGGRWE</sequence>
<evidence type="ECO:0000256" key="2">
    <source>
        <dbReference type="ARBA" id="ARBA00023002"/>
    </source>
</evidence>
<dbReference type="CDD" id="cd07078">
    <property type="entry name" value="ALDH"/>
    <property type="match status" value="1"/>
</dbReference>
<accession>A0A4R6WZH0</accession>
<dbReference type="Pfam" id="PF00171">
    <property type="entry name" value="Aldedh"/>
    <property type="match status" value="1"/>
</dbReference>
<dbReference type="Gene3D" id="3.40.605.10">
    <property type="entry name" value="Aldehyde Dehydrogenase, Chain A, domain 1"/>
    <property type="match status" value="1"/>
</dbReference>
<reference evidence="4 5" key="1">
    <citation type="submission" date="2019-03" db="EMBL/GenBank/DDBJ databases">
        <title>Genomic Encyclopedia of Type Strains, Phase III (KMG-III): the genomes of soil and plant-associated and newly described type strains.</title>
        <authorList>
            <person name="Whitman W."/>
        </authorList>
    </citation>
    <scope>NUCLEOTIDE SEQUENCE [LARGE SCALE GENOMIC DNA]</scope>
    <source>
        <strain evidence="4 5">CGMCC 1.7660</strain>
    </source>
</reference>
<dbReference type="GO" id="GO:0016620">
    <property type="term" value="F:oxidoreductase activity, acting on the aldehyde or oxo group of donors, NAD or NADP as acceptor"/>
    <property type="evidence" value="ECO:0007669"/>
    <property type="project" value="InterPro"/>
</dbReference>
<proteinExistence type="inferred from homology"/>
<dbReference type="Proteomes" id="UP000295783">
    <property type="component" value="Unassembled WGS sequence"/>
</dbReference>
<organism evidence="4 5">
    <name type="scientific">Dongia mobilis</name>
    <dbReference type="NCBI Taxonomy" id="578943"/>
    <lineage>
        <taxon>Bacteria</taxon>
        <taxon>Pseudomonadati</taxon>
        <taxon>Pseudomonadota</taxon>
        <taxon>Alphaproteobacteria</taxon>
        <taxon>Rhodospirillales</taxon>
        <taxon>Dongiaceae</taxon>
        <taxon>Dongia</taxon>
    </lineage>
</organism>
<dbReference type="InterPro" id="IPR016163">
    <property type="entry name" value="Ald_DH_C"/>
</dbReference>
<evidence type="ECO:0000256" key="1">
    <source>
        <dbReference type="ARBA" id="ARBA00009986"/>
    </source>
</evidence>
<dbReference type="InterPro" id="IPR016161">
    <property type="entry name" value="Ald_DH/histidinol_DH"/>
</dbReference>